<evidence type="ECO:0000313" key="8">
    <source>
        <dbReference type="EMBL" id="MBO8436497.1"/>
    </source>
</evidence>
<dbReference type="Proteomes" id="UP000823615">
    <property type="component" value="Unassembled WGS sequence"/>
</dbReference>
<evidence type="ECO:0000256" key="6">
    <source>
        <dbReference type="ARBA" id="ARBA00023014"/>
    </source>
</evidence>
<keyword evidence="5" id="KW-0408">Iron</keyword>
<dbReference type="Pfam" id="PF04055">
    <property type="entry name" value="Radical_SAM"/>
    <property type="match status" value="1"/>
</dbReference>
<dbReference type="InterPro" id="IPR007197">
    <property type="entry name" value="rSAM"/>
</dbReference>
<dbReference type="GO" id="GO:0051539">
    <property type="term" value="F:4 iron, 4 sulfur cluster binding"/>
    <property type="evidence" value="ECO:0007669"/>
    <property type="project" value="UniProtKB-KW"/>
</dbReference>
<gene>
    <name evidence="8" type="ORF">IAA97_05920</name>
</gene>
<evidence type="ECO:0000313" key="9">
    <source>
        <dbReference type="Proteomes" id="UP000823615"/>
    </source>
</evidence>
<protein>
    <submittedName>
        <fullName evidence="8">TIGR01212 family radical SAM protein</fullName>
    </submittedName>
</protein>
<dbReference type="InterPro" id="IPR023404">
    <property type="entry name" value="rSAM_horseshoe"/>
</dbReference>
<dbReference type="SUPFAM" id="SSF102114">
    <property type="entry name" value="Radical SAM enzymes"/>
    <property type="match status" value="1"/>
</dbReference>
<keyword evidence="3" id="KW-0949">S-adenosyl-L-methionine</keyword>
<evidence type="ECO:0000256" key="1">
    <source>
        <dbReference type="ARBA" id="ARBA00001966"/>
    </source>
</evidence>
<evidence type="ECO:0000256" key="5">
    <source>
        <dbReference type="ARBA" id="ARBA00023004"/>
    </source>
</evidence>
<dbReference type="InterPro" id="IPR032432">
    <property type="entry name" value="Radical_SAM_C"/>
</dbReference>
<comment type="caution">
    <text evidence="8">The sequence shown here is derived from an EMBL/GenBank/DDBJ whole genome shotgun (WGS) entry which is preliminary data.</text>
</comment>
<dbReference type="GO" id="GO:0003824">
    <property type="term" value="F:catalytic activity"/>
    <property type="evidence" value="ECO:0007669"/>
    <property type="project" value="InterPro"/>
</dbReference>
<reference evidence="8" key="2">
    <citation type="journal article" date="2021" name="PeerJ">
        <title>Extensive microbial diversity within the chicken gut microbiome revealed by metagenomics and culture.</title>
        <authorList>
            <person name="Gilroy R."/>
            <person name="Ravi A."/>
            <person name="Getino M."/>
            <person name="Pursley I."/>
            <person name="Horton D.L."/>
            <person name="Alikhan N.F."/>
            <person name="Baker D."/>
            <person name="Gharbi K."/>
            <person name="Hall N."/>
            <person name="Watson M."/>
            <person name="Adriaenssens E.M."/>
            <person name="Foster-Nyarko E."/>
            <person name="Jarju S."/>
            <person name="Secka A."/>
            <person name="Antonio M."/>
            <person name="Oren A."/>
            <person name="Chaudhuri R.R."/>
            <person name="La Ragione R."/>
            <person name="Hildebrand F."/>
            <person name="Pallen M.J."/>
        </authorList>
    </citation>
    <scope>NUCLEOTIDE SEQUENCE</scope>
    <source>
        <strain evidence="8">7293</strain>
    </source>
</reference>
<keyword evidence="4" id="KW-0479">Metal-binding</keyword>
<dbReference type="PANTHER" id="PTHR11135:SF1">
    <property type="entry name" value="PROTEIN YHCC"/>
    <property type="match status" value="1"/>
</dbReference>
<feature type="domain" description="Radical SAM core" evidence="7">
    <location>
        <begin position="13"/>
        <end position="292"/>
    </location>
</feature>
<evidence type="ECO:0000256" key="2">
    <source>
        <dbReference type="ARBA" id="ARBA00022485"/>
    </source>
</evidence>
<name>A0A9D9E0L0_9SPIO</name>
<dbReference type="PANTHER" id="PTHR11135">
    <property type="entry name" value="HISTONE ACETYLTRANSFERASE-RELATED"/>
    <property type="match status" value="1"/>
</dbReference>
<dbReference type="InterPro" id="IPR058240">
    <property type="entry name" value="rSAM_sf"/>
</dbReference>
<keyword evidence="6" id="KW-0411">Iron-sulfur</keyword>
<dbReference type="NCBIfam" id="TIGR01212">
    <property type="entry name" value="TIGR01212 family radical SAM protein"/>
    <property type="match status" value="1"/>
</dbReference>
<dbReference type="Pfam" id="PF16199">
    <property type="entry name" value="Radical_SAM_C"/>
    <property type="match status" value="1"/>
</dbReference>
<dbReference type="AlphaFoldDB" id="A0A9D9E0L0"/>
<accession>A0A9D9E0L0</accession>
<evidence type="ECO:0000256" key="4">
    <source>
        <dbReference type="ARBA" id="ARBA00022723"/>
    </source>
</evidence>
<dbReference type="InterPro" id="IPR005911">
    <property type="entry name" value="YhcC-like"/>
</dbReference>
<dbReference type="EMBL" id="JADIMT010000069">
    <property type="protein sequence ID" value="MBO8436497.1"/>
    <property type="molecule type" value="Genomic_DNA"/>
</dbReference>
<reference evidence="8" key="1">
    <citation type="submission" date="2020-10" db="EMBL/GenBank/DDBJ databases">
        <authorList>
            <person name="Gilroy R."/>
        </authorList>
    </citation>
    <scope>NUCLEOTIDE SEQUENCE</scope>
    <source>
        <strain evidence="8">7293</strain>
    </source>
</reference>
<proteinExistence type="predicted"/>
<dbReference type="SMART" id="SM00729">
    <property type="entry name" value="Elp3"/>
    <property type="match status" value="1"/>
</dbReference>
<keyword evidence="2" id="KW-0004">4Fe-4S</keyword>
<dbReference type="InterPro" id="IPR039661">
    <property type="entry name" value="ELP3"/>
</dbReference>
<dbReference type="InterPro" id="IPR006638">
    <property type="entry name" value="Elp3/MiaA/NifB-like_rSAM"/>
</dbReference>
<dbReference type="GO" id="GO:0046872">
    <property type="term" value="F:metal ion binding"/>
    <property type="evidence" value="ECO:0007669"/>
    <property type="project" value="UniProtKB-KW"/>
</dbReference>
<dbReference type="SFLD" id="SFLDS00029">
    <property type="entry name" value="Radical_SAM"/>
    <property type="match status" value="1"/>
</dbReference>
<comment type="cofactor">
    <cofactor evidence="1">
        <name>[4Fe-4S] cluster</name>
        <dbReference type="ChEBI" id="CHEBI:49883"/>
    </cofactor>
</comment>
<dbReference type="SFLD" id="SFLDG01091">
    <property type="entry name" value="uncharacterized_CHP01210-like"/>
    <property type="match status" value="1"/>
</dbReference>
<dbReference type="PROSITE" id="PS51918">
    <property type="entry name" value="RADICAL_SAM"/>
    <property type="match status" value="1"/>
</dbReference>
<evidence type="ECO:0000259" key="7">
    <source>
        <dbReference type="PROSITE" id="PS51918"/>
    </source>
</evidence>
<evidence type="ECO:0000256" key="3">
    <source>
        <dbReference type="ARBA" id="ARBA00022691"/>
    </source>
</evidence>
<organism evidence="8 9">
    <name type="scientific">Candidatus Ornithospirochaeta stercoripullorum</name>
    <dbReference type="NCBI Taxonomy" id="2840899"/>
    <lineage>
        <taxon>Bacteria</taxon>
        <taxon>Pseudomonadati</taxon>
        <taxon>Spirochaetota</taxon>
        <taxon>Spirochaetia</taxon>
        <taxon>Spirochaetales</taxon>
        <taxon>Spirochaetaceae</taxon>
        <taxon>Spirochaetaceae incertae sedis</taxon>
        <taxon>Candidatus Ornithospirochaeta</taxon>
    </lineage>
</organism>
<dbReference type="Gene3D" id="3.80.30.20">
    <property type="entry name" value="tm_1862 like domain"/>
    <property type="match status" value="1"/>
</dbReference>
<dbReference type="SFLD" id="SFLDG01086">
    <property type="entry name" value="elongater_protein-like"/>
    <property type="match status" value="1"/>
</dbReference>
<sequence length="326" mass="37378">MYTRWNTYSSYLKNKYGVPVYRIGVDAAFSCPNRDRNRHGGCAFCDGTGSIAVYQRSAESGYRRTADYDAEKADTILPRLLSIREQIERGEEFLRRRYKAERFILDFQSWTNTYDEVANLKRIYDEGLSQMDFAELIISTRPDTVPEPVLDLLASYITPERDVWVEFGLQSACDATLERIRRGHDVKTYIDAVARAKEHGLKVSTHVILGLPGEGRKEFVETARCVNAVHSDAVKIHNLHITGGTALQDEFLSGNITVMSEERTLEAVELFLRHLDGDIIIERLISETPYHRLLAPRVFPDKSKFLRHLEERMERNGTRQGDLSRS</sequence>